<keyword evidence="2" id="KW-1185">Reference proteome</keyword>
<name>A0ABP0JUW1_9DINO</name>
<reference evidence="1 2" key="1">
    <citation type="submission" date="2024-02" db="EMBL/GenBank/DDBJ databases">
        <authorList>
            <person name="Chen Y."/>
            <person name="Shah S."/>
            <person name="Dougan E. K."/>
            <person name="Thang M."/>
            <person name="Chan C."/>
        </authorList>
    </citation>
    <scope>NUCLEOTIDE SEQUENCE [LARGE SCALE GENOMIC DNA]</scope>
</reference>
<dbReference type="EMBL" id="CAXAMN010006591">
    <property type="protein sequence ID" value="CAK9018255.1"/>
    <property type="molecule type" value="Genomic_DNA"/>
</dbReference>
<gene>
    <name evidence="1" type="ORF">CCMP2556_LOCUS13194</name>
</gene>
<proteinExistence type="predicted"/>
<protein>
    <submittedName>
        <fullName evidence="1">Uncharacterized protein</fullName>
    </submittedName>
</protein>
<organism evidence="1 2">
    <name type="scientific">Durusdinium trenchii</name>
    <dbReference type="NCBI Taxonomy" id="1381693"/>
    <lineage>
        <taxon>Eukaryota</taxon>
        <taxon>Sar</taxon>
        <taxon>Alveolata</taxon>
        <taxon>Dinophyceae</taxon>
        <taxon>Suessiales</taxon>
        <taxon>Symbiodiniaceae</taxon>
        <taxon>Durusdinium</taxon>
    </lineage>
</organism>
<comment type="caution">
    <text evidence="1">The sequence shown here is derived from an EMBL/GenBank/DDBJ whole genome shotgun (WGS) entry which is preliminary data.</text>
</comment>
<sequence length="123" mass="13938">MQRKCCLGHKVRTLLYHSCTRLLRTSGALSWRKASSVGDEQTAIVHSWIVPEGRVNEQRNISRSGICRGLEPPVQRAYKSQVLRMRGMWSPDQNCVHPSFEELPVLILALKVLPQAVAVNEYV</sequence>
<dbReference type="Proteomes" id="UP001642484">
    <property type="component" value="Unassembled WGS sequence"/>
</dbReference>
<evidence type="ECO:0000313" key="1">
    <source>
        <dbReference type="EMBL" id="CAK9018255.1"/>
    </source>
</evidence>
<accession>A0ABP0JUW1</accession>
<evidence type="ECO:0000313" key="2">
    <source>
        <dbReference type="Proteomes" id="UP001642484"/>
    </source>
</evidence>